<protein>
    <submittedName>
        <fullName evidence="1">Uncharacterized protein</fullName>
    </submittedName>
</protein>
<proteinExistence type="predicted"/>
<dbReference type="Proteomes" id="UP001186974">
    <property type="component" value="Unassembled WGS sequence"/>
</dbReference>
<name>A0ACC3CV13_9PEZI</name>
<feature type="non-terminal residue" evidence="1">
    <location>
        <position position="132"/>
    </location>
</feature>
<comment type="caution">
    <text evidence="1">The sequence shown here is derived from an EMBL/GenBank/DDBJ whole genome shotgun (WGS) entry which is preliminary data.</text>
</comment>
<reference evidence="1" key="1">
    <citation type="submission" date="2024-09" db="EMBL/GenBank/DDBJ databases">
        <title>Black Yeasts Isolated from many extreme environments.</title>
        <authorList>
            <person name="Coleine C."/>
            <person name="Stajich J.E."/>
            <person name="Selbmann L."/>
        </authorList>
    </citation>
    <scope>NUCLEOTIDE SEQUENCE</scope>
    <source>
        <strain evidence="1">CCFEE 5737</strain>
    </source>
</reference>
<evidence type="ECO:0000313" key="1">
    <source>
        <dbReference type="EMBL" id="KAK3044948.1"/>
    </source>
</evidence>
<gene>
    <name evidence="1" type="ORF">LTS18_014964</name>
</gene>
<dbReference type="EMBL" id="JAWDJW010011231">
    <property type="protein sequence ID" value="KAK3044948.1"/>
    <property type="molecule type" value="Genomic_DNA"/>
</dbReference>
<sequence>MSLKRESVDIAGKHVNASPAYEPASLGEHARGRQFSVDGHDLAIIEADQNKLHRDLKGRHMQMIAMQVQHVVIELSGGAIGAGLFVGSGSAFQTGGPAAVLIGFIIVGGMIYLMMQALAELAVMYPINGAFT</sequence>
<keyword evidence="2" id="KW-1185">Reference proteome</keyword>
<evidence type="ECO:0000313" key="2">
    <source>
        <dbReference type="Proteomes" id="UP001186974"/>
    </source>
</evidence>
<organism evidence="1 2">
    <name type="scientific">Coniosporium uncinatum</name>
    <dbReference type="NCBI Taxonomy" id="93489"/>
    <lineage>
        <taxon>Eukaryota</taxon>
        <taxon>Fungi</taxon>
        <taxon>Dikarya</taxon>
        <taxon>Ascomycota</taxon>
        <taxon>Pezizomycotina</taxon>
        <taxon>Dothideomycetes</taxon>
        <taxon>Dothideomycetes incertae sedis</taxon>
        <taxon>Coniosporium</taxon>
    </lineage>
</organism>
<accession>A0ACC3CV13</accession>